<evidence type="ECO:0000313" key="10">
    <source>
        <dbReference type="Proteomes" id="UP000006562"/>
    </source>
</evidence>
<evidence type="ECO:0000256" key="3">
    <source>
        <dbReference type="ARBA" id="ARBA00022692"/>
    </source>
</evidence>
<evidence type="ECO:0000256" key="6">
    <source>
        <dbReference type="ARBA" id="ARBA00023136"/>
    </source>
</evidence>
<feature type="transmembrane region" description="Helical" evidence="7">
    <location>
        <begin position="43"/>
        <end position="60"/>
    </location>
</feature>
<feature type="transmembrane region" description="Helical" evidence="7">
    <location>
        <begin position="158"/>
        <end position="177"/>
    </location>
</feature>
<dbReference type="Pfam" id="PF00324">
    <property type="entry name" value="AA_permease"/>
    <property type="match status" value="1"/>
</dbReference>
<feature type="transmembrane region" description="Helical" evidence="7">
    <location>
        <begin position="412"/>
        <end position="431"/>
    </location>
</feature>
<dbReference type="PIRSF" id="PIRSF006060">
    <property type="entry name" value="AA_transporter"/>
    <property type="match status" value="1"/>
</dbReference>
<name>A0A9P1NGL5_BACAS</name>
<feature type="transmembrane region" description="Helical" evidence="7">
    <location>
        <begin position="386"/>
        <end position="406"/>
    </location>
</feature>
<feature type="transmembrane region" description="Helical" evidence="7">
    <location>
        <begin position="12"/>
        <end position="31"/>
    </location>
</feature>
<keyword evidence="4" id="KW-0029">Amino-acid transport</keyword>
<dbReference type="GO" id="GO:0055085">
    <property type="term" value="P:transmembrane transport"/>
    <property type="evidence" value="ECO:0007669"/>
    <property type="project" value="InterPro"/>
</dbReference>
<dbReference type="Gene3D" id="1.20.1740.10">
    <property type="entry name" value="Amino acid/polyamine transporter I"/>
    <property type="match status" value="1"/>
</dbReference>
<proteinExistence type="predicted"/>
<dbReference type="Proteomes" id="UP000006562">
    <property type="component" value="Chromosome"/>
</dbReference>
<dbReference type="RefSeq" id="WP_013350947.1">
    <property type="nucleotide sequence ID" value="NC_014551.1"/>
</dbReference>
<evidence type="ECO:0000313" key="9">
    <source>
        <dbReference type="EMBL" id="CBI41410.1"/>
    </source>
</evidence>
<evidence type="ECO:0000256" key="5">
    <source>
        <dbReference type="ARBA" id="ARBA00022989"/>
    </source>
</evidence>
<accession>A0A9P1NGL5</accession>
<dbReference type="PROSITE" id="PS51257">
    <property type="entry name" value="PROKAR_LIPOPROTEIN"/>
    <property type="match status" value="1"/>
</dbReference>
<reference evidence="9 10" key="1">
    <citation type="journal article" date="2011" name="Int. J. Syst. Evol. Microbiol.">
        <title>Relationship of Bacillus amyloliquefaciens clades associated with strains DSM 7T and FZB42T: a proposal for Bacillus amyloliquefaciens subsp. amyloliquefaciens subsp. nov. and Bacillus amyloliquefaciens subsp. plantarum subsp. nov. based on complete genome sequence comparisons.</title>
        <authorList>
            <person name="Borriss R."/>
            <person name="Chen X.H."/>
            <person name="Rueckert C."/>
            <person name="Blom J."/>
            <person name="Becker A."/>
            <person name="Baumgarth B."/>
            <person name="Fan B."/>
            <person name="Pukall R."/>
            <person name="Schumann P."/>
            <person name="Sproer C."/>
            <person name="Junge H."/>
            <person name="Vater J."/>
            <person name="Puhler A."/>
            <person name="Klenk H.P."/>
        </authorList>
    </citation>
    <scope>NUCLEOTIDE SEQUENCE [LARGE SCALE GENOMIC DNA]</scope>
    <source>
        <strain evidence="10">DSM 7</strain>
    </source>
</reference>
<dbReference type="InterPro" id="IPR004841">
    <property type="entry name" value="AA-permease/SLC12A_dom"/>
</dbReference>
<feature type="transmembrane region" description="Helical" evidence="7">
    <location>
        <begin position="197"/>
        <end position="223"/>
    </location>
</feature>
<evidence type="ECO:0000259" key="8">
    <source>
        <dbReference type="Pfam" id="PF00324"/>
    </source>
</evidence>
<keyword evidence="6 7" id="KW-0472">Membrane</keyword>
<keyword evidence="3 7" id="KW-0812">Transmembrane</keyword>
<sequence>MGKSQDQPKGNLAWWQLSLIGVGCTIGTGFFLGSSIAIVKSGYSALISFLIAGLGTYFVFEQLAKLSAKQPEKGSFCAYARKAFGSWAGFSNGWVYWSSEMLITGSQLTAISLFTKHWFPNVPLWIFASIYAVLGLLIIFTGLSVFQKTEHVLAVVKTAAIFMFIVIAVLALCGIFSHKPDVQVPNDTKDLFPHGAMGLWTGLIYAFYAFGGIEVLGLMTVHLKKPEEASKSGRLMLIVLAVIYVISLGLALLLIPLAKFTEQDSPFISSLKGFHLDVILDIFNGIFIIAGFSTLVASLFAVTTLLCTMADDGDAPKCFRLKENKKICWPALGLTFAGLIVSIILSLVLPKNIYEHMTTAAGLMLLYTWLFILFSSKKLTEPTKMGTTQIFIALLLIIAAVSGTLFEKSSRPGFLVSLCFLAIIAIVTWIVQKKQGHSPAGSLLISSV</sequence>
<feature type="transmembrane region" description="Helical" evidence="7">
    <location>
        <begin position="235"/>
        <end position="258"/>
    </location>
</feature>
<dbReference type="EMBL" id="FN597644">
    <property type="protein sequence ID" value="CBI41410.1"/>
    <property type="molecule type" value="Genomic_DNA"/>
</dbReference>
<feature type="domain" description="Amino acid permease/ SLC12A" evidence="8">
    <location>
        <begin position="18"/>
        <end position="378"/>
    </location>
</feature>
<reference evidence="10" key="2">
    <citation type="journal article" date="2011" name="J. Biotechnol.">
        <title>Genome sequence of B. amyloliquefaciens type strain DSM7(T) reveals differences to plant-associated B. amyloliquefaciens FZB42.</title>
        <authorList>
            <person name="Ruckert C."/>
            <person name="Blom J."/>
            <person name="Chen X."/>
            <person name="Reva O."/>
            <person name="Borriss R."/>
        </authorList>
    </citation>
    <scope>NUCLEOTIDE SEQUENCE [LARGE SCALE GENOMIC DNA]</scope>
    <source>
        <strain evidence="10">DSM 7</strain>
    </source>
</reference>
<evidence type="ECO:0000256" key="2">
    <source>
        <dbReference type="ARBA" id="ARBA00022448"/>
    </source>
</evidence>
<dbReference type="KEGG" id="bao:BAMF_0284"/>
<keyword evidence="2" id="KW-0813">Transport</keyword>
<keyword evidence="5 7" id="KW-1133">Transmembrane helix</keyword>
<protein>
    <submittedName>
        <fullName evidence="9">Amino acid transporter</fullName>
    </submittedName>
</protein>
<feature type="transmembrane region" description="Helical" evidence="7">
    <location>
        <begin position="278"/>
        <end position="306"/>
    </location>
</feature>
<evidence type="ECO:0000256" key="7">
    <source>
        <dbReference type="SAM" id="Phobius"/>
    </source>
</evidence>
<dbReference type="PANTHER" id="PTHR43495">
    <property type="entry name" value="GABA PERMEASE"/>
    <property type="match status" value="1"/>
</dbReference>
<dbReference type="PANTHER" id="PTHR43495:SF5">
    <property type="entry name" value="GAMMA-AMINOBUTYRIC ACID PERMEASE"/>
    <property type="match status" value="1"/>
</dbReference>
<evidence type="ECO:0000256" key="4">
    <source>
        <dbReference type="ARBA" id="ARBA00022970"/>
    </source>
</evidence>
<dbReference type="GO" id="GO:0005886">
    <property type="term" value="C:plasma membrane"/>
    <property type="evidence" value="ECO:0007669"/>
    <property type="project" value="UniProtKB-SubCell"/>
</dbReference>
<feature type="transmembrane region" description="Helical" evidence="7">
    <location>
        <begin position="327"/>
        <end position="347"/>
    </location>
</feature>
<keyword evidence="10" id="KW-1185">Reference proteome</keyword>
<organism evidence="9 10">
    <name type="scientific">Bacillus amyloliquefaciens (strain ATCC 23350 / DSM 7 / BCRC 11601 / CCUG 28519 / NBRC 15535 / NRRL B-14393 / F)</name>
    <dbReference type="NCBI Taxonomy" id="692420"/>
    <lineage>
        <taxon>Bacteria</taxon>
        <taxon>Bacillati</taxon>
        <taxon>Bacillota</taxon>
        <taxon>Bacilli</taxon>
        <taxon>Bacillales</taxon>
        <taxon>Bacillaceae</taxon>
        <taxon>Bacillus</taxon>
        <taxon>Bacillus amyloliquefaciens group</taxon>
    </lineage>
</organism>
<dbReference type="AlphaFoldDB" id="A0A9P1NGL5"/>
<feature type="transmembrane region" description="Helical" evidence="7">
    <location>
        <begin position="353"/>
        <end position="374"/>
    </location>
</feature>
<feature type="transmembrane region" description="Helical" evidence="7">
    <location>
        <begin position="124"/>
        <end position="146"/>
    </location>
</feature>
<comment type="subcellular location">
    <subcellularLocation>
        <location evidence="1">Cell membrane</location>
        <topology evidence="1">Multi-pass membrane protein</topology>
    </subcellularLocation>
</comment>
<evidence type="ECO:0000256" key="1">
    <source>
        <dbReference type="ARBA" id="ARBA00004651"/>
    </source>
</evidence>
<gene>
    <name evidence="9" type="primary">ycgH</name>
    <name evidence="9" type="ordered locus">BAMF_0284</name>
</gene>
<dbReference type="GO" id="GO:0006865">
    <property type="term" value="P:amino acid transport"/>
    <property type="evidence" value="ECO:0007669"/>
    <property type="project" value="UniProtKB-KW"/>
</dbReference>